<comment type="caution">
    <text evidence="1">The sequence shown here is derived from an EMBL/GenBank/DDBJ whole genome shotgun (WGS) entry which is preliminary data.</text>
</comment>
<dbReference type="AlphaFoldDB" id="A0A106QBP6"/>
<organism evidence="1 2">
    <name type="scientific">Burkholderia ubonensis</name>
    <dbReference type="NCBI Taxonomy" id="101571"/>
    <lineage>
        <taxon>Bacteria</taxon>
        <taxon>Pseudomonadati</taxon>
        <taxon>Pseudomonadota</taxon>
        <taxon>Betaproteobacteria</taxon>
        <taxon>Burkholderiales</taxon>
        <taxon>Burkholderiaceae</taxon>
        <taxon>Burkholderia</taxon>
        <taxon>Burkholderia cepacia complex</taxon>
    </lineage>
</organism>
<dbReference type="EMBL" id="LPHD01000049">
    <property type="protein sequence ID" value="KWA84040.1"/>
    <property type="molecule type" value="Genomic_DNA"/>
</dbReference>
<accession>A0A106QBP6</accession>
<reference evidence="1 2" key="1">
    <citation type="submission" date="2015-11" db="EMBL/GenBank/DDBJ databases">
        <title>Expanding the genomic diversity of Burkholderia species for the development of highly accurate diagnostics.</title>
        <authorList>
            <person name="Sahl J."/>
            <person name="Keim P."/>
            <person name="Wagner D."/>
        </authorList>
    </citation>
    <scope>NUCLEOTIDE SEQUENCE [LARGE SCALE GENOMIC DNA]</scope>
    <source>
        <strain evidence="1 2">MSMB2087WGS</strain>
    </source>
</reference>
<evidence type="ECO:0000313" key="2">
    <source>
        <dbReference type="Proteomes" id="UP000060630"/>
    </source>
</evidence>
<protein>
    <submittedName>
        <fullName evidence="1">Uncharacterized protein</fullName>
    </submittedName>
</protein>
<dbReference type="RefSeq" id="WP_060192438.1">
    <property type="nucleotide sequence ID" value="NZ_LPHD01000049.1"/>
</dbReference>
<sequence>MAEIKDPRGKHLLGEAVRLLVQSGATGASITDFINEYSGVLEATLAPLSEPAQPDLKAQMKEALKEALQELAPPSQKPAGGLRKQVSVYIAGAKKTTVFVRKDLLTTAAEAVGSEKQARQLINELANSKPDDHANRSAWVEEQLQHHLLLLKAETSLAGRTAH</sequence>
<proteinExistence type="predicted"/>
<evidence type="ECO:0000313" key="1">
    <source>
        <dbReference type="EMBL" id="KWA84040.1"/>
    </source>
</evidence>
<gene>
    <name evidence="1" type="ORF">WL29_21990</name>
</gene>
<name>A0A106QBP6_9BURK</name>
<dbReference type="Proteomes" id="UP000060630">
    <property type="component" value="Unassembled WGS sequence"/>
</dbReference>